<dbReference type="EMBL" id="JAODIM010000036">
    <property type="protein sequence ID" value="MCU5776636.1"/>
    <property type="molecule type" value="Genomic_DNA"/>
</dbReference>
<comment type="pathway">
    <text evidence="2">Purine metabolism; 3',5'-cyclic di-GMP biosynthesis.</text>
</comment>
<name>A0A9J6PPJ9_9GAMM</name>
<comment type="cofactor">
    <cofactor evidence="1">
        <name>Mg(2+)</name>
        <dbReference type="ChEBI" id="CHEBI:18420"/>
    </cofactor>
</comment>
<keyword evidence="7" id="KW-0808">Transferase</keyword>
<comment type="caution">
    <text evidence="7">The sequence shown here is derived from an EMBL/GenBank/DDBJ whole genome shotgun (WGS) entry which is preliminary data.</text>
</comment>
<accession>A0A9J6PPJ9</accession>
<feature type="transmembrane region" description="Helical" evidence="5">
    <location>
        <begin position="218"/>
        <end position="247"/>
    </location>
</feature>
<dbReference type="PANTHER" id="PTHR45138:SF9">
    <property type="entry name" value="DIGUANYLATE CYCLASE DGCM-RELATED"/>
    <property type="match status" value="1"/>
</dbReference>
<dbReference type="PROSITE" id="PS50887">
    <property type="entry name" value="GGDEF"/>
    <property type="match status" value="1"/>
</dbReference>
<feature type="transmembrane region" description="Helical" evidence="5">
    <location>
        <begin position="12"/>
        <end position="34"/>
    </location>
</feature>
<keyword evidence="5" id="KW-0472">Membrane</keyword>
<dbReference type="CDD" id="cd01949">
    <property type="entry name" value="GGDEF"/>
    <property type="match status" value="1"/>
</dbReference>
<keyword evidence="8" id="KW-1185">Reference proteome</keyword>
<feature type="transmembrane region" description="Helical" evidence="5">
    <location>
        <begin position="116"/>
        <end position="140"/>
    </location>
</feature>
<feature type="transmembrane region" description="Helical" evidence="5">
    <location>
        <begin position="259"/>
        <end position="286"/>
    </location>
</feature>
<keyword evidence="7" id="KW-0548">Nucleotidyltransferase</keyword>
<comment type="catalytic activity">
    <reaction evidence="4">
        <text>2 GTP = 3',3'-c-di-GMP + 2 diphosphate</text>
        <dbReference type="Rhea" id="RHEA:24898"/>
        <dbReference type="ChEBI" id="CHEBI:33019"/>
        <dbReference type="ChEBI" id="CHEBI:37565"/>
        <dbReference type="ChEBI" id="CHEBI:58805"/>
        <dbReference type="EC" id="2.7.7.65"/>
    </reaction>
</comment>
<dbReference type="GO" id="GO:0052621">
    <property type="term" value="F:diguanylate cyclase activity"/>
    <property type="evidence" value="ECO:0007669"/>
    <property type="project" value="UniProtKB-EC"/>
</dbReference>
<dbReference type="Proteomes" id="UP001064262">
    <property type="component" value="Unassembled WGS sequence"/>
</dbReference>
<organism evidence="7 8">
    <name type="scientific">Winslowiella arboricola</name>
    <dbReference type="NCBI Taxonomy" id="2978220"/>
    <lineage>
        <taxon>Bacteria</taxon>
        <taxon>Pseudomonadati</taxon>
        <taxon>Pseudomonadota</taxon>
        <taxon>Gammaproteobacteria</taxon>
        <taxon>Enterobacterales</taxon>
        <taxon>Erwiniaceae</taxon>
        <taxon>Winslowiella</taxon>
    </lineage>
</organism>
<feature type="transmembrane region" description="Helical" evidence="5">
    <location>
        <begin position="160"/>
        <end position="181"/>
    </location>
</feature>
<feature type="transmembrane region" description="Helical" evidence="5">
    <location>
        <begin position="64"/>
        <end position="82"/>
    </location>
</feature>
<evidence type="ECO:0000256" key="5">
    <source>
        <dbReference type="SAM" id="Phobius"/>
    </source>
</evidence>
<dbReference type="Gene3D" id="3.30.70.270">
    <property type="match status" value="1"/>
</dbReference>
<dbReference type="SUPFAM" id="SSF55073">
    <property type="entry name" value="Nucleotide cyclase"/>
    <property type="match status" value="1"/>
</dbReference>
<feature type="transmembrane region" description="Helical" evidence="5">
    <location>
        <begin position="88"/>
        <end position="104"/>
    </location>
</feature>
<dbReference type="InterPro" id="IPR043128">
    <property type="entry name" value="Rev_trsase/Diguanyl_cyclase"/>
</dbReference>
<dbReference type="Pfam" id="PF00990">
    <property type="entry name" value="GGDEF"/>
    <property type="match status" value="1"/>
</dbReference>
<dbReference type="InterPro" id="IPR029787">
    <property type="entry name" value="Nucleotide_cyclase"/>
</dbReference>
<dbReference type="InterPro" id="IPR000160">
    <property type="entry name" value="GGDEF_dom"/>
</dbReference>
<dbReference type="RefSeq" id="WP_267141218.1">
    <property type="nucleotide sequence ID" value="NZ_JAODIL010000054.1"/>
</dbReference>
<dbReference type="NCBIfam" id="TIGR00254">
    <property type="entry name" value="GGDEF"/>
    <property type="match status" value="1"/>
</dbReference>
<evidence type="ECO:0000256" key="1">
    <source>
        <dbReference type="ARBA" id="ARBA00001946"/>
    </source>
</evidence>
<evidence type="ECO:0000259" key="6">
    <source>
        <dbReference type="PROSITE" id="PS50887"/>
    </source>
</evidence>
<evidence type="ECO:0000256" key="2">
    <source>
        <dbReference type="ARBA" id="ARBA00004665"/>
    </source>
</evidence>
<dbReference type="GO" id="GO:0005886">
    <property type="term" value="C:plasma membrane"/>
    <property type="evidence" value="ECO:0007669"/>
    <property type="project" value="TreeGrafter"/>
</dbReference>
<keyword evidence="5" id="KW-1133">Transmembrane helix</keyword>
<dbReference type="SMART" id="SM00267">
    <property type="entry name" value="GGDEF"/>
    <property type="match status" value="1"/>
</dbReference>
<gene>
    <name evidence="7" type="ORF">N5923_03860</name>
</gene>
<evidence type="ECO:0000256" key="3">
    <source>
        <dbReference type="ARBA" id="ARBA00012528"/>
    </source>
</evidence>
<feature type="domain" description="GGDEF" evidence="6">
    <location>
        <begin position="330"/>
        <end position="467"/>
    </location>
</feature>
<dbReference type="InterPro" id="IPR050469">
    <property type="entry name" value="Diguanylate_Cyclase"/>
</dbReference>
<sequence length="474" mass="52067">MRFKLFDENNNKANGITIFVFTVVFCFIGAHLRMPQELSLFWPVNALVAAIIVRFPFLHNTRIYLITYLAMIFYDMVFSGWASLSVTINFANIIFIFVVANLLIKRNKPAAGFSRPVRALQIFPASLLAALLSASWGTLVQDGWMGGNFLTSWSDWVSEQFSTGVLLLPFLLTLPASINLVLRPCRLKDLLPVAALAASVAVAAIIGGGGSLSFPLPALIWCAIAYPLHVTSLITLVTGVTEIMLVVSGVMNIQGADEFLALSHLVSARLGIATLAISPLIVAVSMDAILQLNKQLALRANYDFLTRLLSRSGLYEQLRLRDAQAHNKPQSAGVMLIDIDYFKAINDSFGHDSGDAVLEEMANRMRNVVGDHGMVCRFGGEEFVVVFFDQDRTALFQFAEQIRQAIVAHKFALQGNTVGVTVSIGIASESQRVKSCVETVNALISAADKRLYHSKRNGRNQTSPRLELELEEVV</sequence>
<dbReference type="GO" id="GO:0043709">
    <property type="term" value="P:cell adhesion involved in single-species biofilm formation"/>
    <property type="evidence" value="ECO:0007669"/>
    <property type="project" value="TreeGrafter"/>
</dbReference>
<reference evidence="7" key="1">
    <citation type="submission" date="2022-09" db="EMBL/GenBank/DDBJ databases">
        <title>Winslowiella arboricola sp. nov., isolated from bleeding cankers on broadleaf hosts.</title>
        <authorList>
            <person name="Brady C."/>
            <person name="Kaur S."/>
            <person name="Crampton B."/>
            <person name="Maddock D."/>
            <person name="Arnold D."/>
            <person name="Denman S."/>
        </authorList>
    </citation>
    <scope>NUCLEOTIDE SEQUENCE</scope>
    <source>
        <strain evidence="7">BAC 15a-03b</strain>
    </source>
</reference>
<protein>
    <recommendedName>
        <fullName evidence="3">diguanylate cyclase</fullName>
        <ecNumber evidence="3">2.7.7.65</ecNumber>
    </recommendedName>
</protein>
<proteinExistence type="predicted"/>
<dbReference type="AlphaFoldDB" id="A0A9J6PPJ9"/>
<evidence type="ECO:0000256" key="4">
    <source>
        <dbReference type="ARBA" id="ARBA00034247"/>
    </source>
</evidence>
<dbReference type="GO" id="GO:1902201">
    <property type="term" value="P:negative regulation of bacterial-type flagellum-dependent cell motility"/>
    <property type="evidence" value="ECO:0007669"/>
    <property type="project" value="TreeGrafter"/>
</dbReference>
<dbReference type="EC" id="2.7.7.65" evidence="3"/>
<dbReference type="PANTHER" id="PTHR45138">
    <property type="entry name" value="REGULATORY COMPONENTS OF SENSORY TRANSDUCTION SYSTEM"/>
    <property type="match status" value="1"/>
</dbReference>
<feature type="transmembrane region" description="Helical" evidence="5">
    <location>
        <begin position="193"/>
        <end position="212"/>
    </location>
</feature>
<evidence type="ECO:0000313" key="8">
    <source>
        <dbReference type="Proteomes" id="UP001064262"/>
    </source>
</evidence>
<keyword evidence="5" id="KW-0812">Transmembrane</keyword>
<feature type="transmembrane region" description="Helical" evidence="5">
    <location>
        <begin position="40"/>
        <end position="57"/>
    </location>
</feature>
<dbReference type="FunFam" id="3.30.70.270:FF:000001">
    <property type="entry name" value="Diguanylate cyclase domain protein"/>
    <property type="match status" value="1"/>
</dbReference>
<evidence type="ECO:0000313" key="7">
    <source>
        <dbReference type="EMBL" id="MCU5776636.1"/>
    </source>
</evidence>